<evidence type="ECO:0000259" key="1">
    <source>
        <dbReference type="PROSITE" id="PS50097"/>
    </source>
</evidence>
<dbReference type="Gene3D" id="1.25.40.420">
    <property type="match status" value="1"/>
</dbReference>
<organism evidence="3 4">
    <name type="scientific">Stegodyphus mimosarum</name>
    <name type="common">African social velvet spider</name>
    <dbReference type="NCBI Taxonomy" id="407821"/>
    <lineage>
        <taxon>Eukaryota</taxon>
        <taxon>Metazoa</taxon>
        <taxon>Ecdysozoa</taxon>
        <taxon>Arthropoda</taxon>
        <taxon>Chelicerata</taxon>
        <taxon>Arachnida</taxon>
        <taxon>Araneae</taxon>
        <taxon>Araneomorphae</taxon>
        <taxon>Entelegynae</taxon>
        <taxon>Eresoidea</taxon>
        <taxon>Eresidae</taxon>
        <taxon>Stegodyphus</taxon>
    </lineage>
</organism>
<dbReference type="STRING" id="407821.A0A087TUN1"/>
<proteinExistence type="predicted"/>
<dbReference type="Pfam" id="PF22486">
    <property type="entry name" value="MATH_2"/>
    <property type="match status" value="1"/>
</dbReference>
<feature type="domain" description="MATH" evidence="2">
    <location>
        <begin position="6"/>
        <end position="129"/>
    </location>
</feature>
<dbReference type="SUPFAM" id="SSF54695">
    <property type="entry name" value="POZ domain"/>
    <property type="match status" value="2"/>
</dbReference>
<reference evidence="3 4" key="1">
    <citation type="submission" date="2013-11" db="EMBL/GenBank/DDBJ databases">
        <title>Genome sequencing of Stegodyphus mimosarum.</title>
        <authorList>
            <person name="Bechsgaard J."/>
        </authorList>
    </citation>
    <scope>NUCLEOTIDE SEQUENCE [LARGE SCALE GENOMIC DNA]</scope>
</reference>
<dbReference type="OrthoDB" id="6435723at2759"/>
<dbReference type="Proteomes" id="UP000054359">
    <property type="component" value="Unassembled WGS sequence"/>
</dbReference>
<gene>
    <name evidence="3" type="ORF">X975_18424</name>
</gene>
<dbReference type="InterPro" id="IPR011333">
    <property type="entry name" value="SKP1/BTB/POZ_sf"/>
</dbReference>
<dbReference type="OMA" id="KENSYAR"/>
<accession>A0A087TUN1</accession>
<keyword evidence="4" id="KW-1185">Reference proteome</keyword>
<dbReference type="InterPro" id="IPR008974">
    <property type="entry name" value="TRAF-like"/>
</dbReference>
<dbReference type="CDD" id="cd18186">
    <property type="entry name" value="BTB_POZ_ZBTB_KLHL-like"/>
    <property type="match status" value="1"/>
</dbReference>
<dbReference type="SMART" id="SM00225">
    <property type="entry name" value="BTB"/>
    <property type="match status" value="2"/>
</dbReference>
<evidence type="ECO:0000313" key="3">
    <source>
        <dbReference type="EMBL" id="KFM68820.1"/>
    </source>
</evidence>
<dbReference type="InterPro" id="IPR000210">
    <property type="entry name" value="BTB/POZ_dom"/>
</dbReference>
<dbReference type="AlphaFoldDB" id="A0A087TUN1"/>
<dbReference type="EMBL" id="KK116805">
    <property type="protein sequence ID" value="KFM68820.1"/>
    <property type="molecule type" value="Genomic_DNA"/>
</dbReference>
<dbReference type="InterPro" id="IPR002083">
    <property type="entry name" value="MATH/TRAF_dom"/>
</dbReference>
<dbReference type="Gene3D" id="2.60.210.10">
    <property type="entry name" value="Apoptosis, Tumor Necrosis Factor Receptor Associated Protein 2, Chain A"/>
    <property type="match status" value="1"/>
</dbReference>
<dbReference type="Pfam" id="PF00651">
    <property type="entry name" value="BTB"/>
    <property type="match status" value="2"/>
</dbReference>
<dbReference type="GO" id="GO:0030163">
    <property type="term" value="P:protein catabolic process"/>
    <property type="evidence" value="ECO:0007669"/>
    <property type="project" value="UniProtKB-ARBA"/>
</dbReference>
<dbReference type="SUPFAM" id="SSF49599">
    <property type="entry name" value="TRAF domain-like"/>
    <property type="match status" value="1"/>
</dbReference>
<feature type="domain" description="BTB" evidence="1">
    <location>
        <begin position="152"/>
        <end position="214"/>
    </location>
</feature>
<sequence>MQTDDEFTFTWVIENFSMCHRSKGECLVSPLFTLNSLPGMKWLMRMYPKSASDEDYIAVYVARNDDISEVCSVNYFIQGLDCDERLIFSRNVSLSIFRKNECSGRSCFFKRKLLFRSLIKDILIIKCSLKPVLQTNALEIMSQISYKNGLFTDVVLHTHDTVFNVHKAILWARWPKLIKELNKKTTQEINFDIPSNVLESMIKYIYTGKTDFLGYELFEKLSTAAVTYGLPNLSSIPSISKKCRTRINVVQISFEWPVENFSNLSINTILYNVFIVEMPKPCRWCLQLYIRESDKKERIFEIFIVRPNDFESKPIFMKSKISFDVTNCFENDHLFEKDKKWKCAEFLPNISKDPQEALLLKCEFKFSDCSHSSETLEISCGFASSIKCHYFSNSLLKLYKSGQYSDVNLAVASKTLSAHKFILCARSSVFSGMFEKENANSPNRRIEITDVDPDVMDEMLEYMYSGRLEKPLDERVVHLYAAADKYNVFAFKQECSAFLKSNLSAKNVCKVFQLAHNHSDDDLYKYTLKYFSVHAQDIFSTDEWKNIAKENSYARGLENLITSKLTPK</sequence>
<dbReference type="PANTHER" id="PTHR24413">
    <property type="entry name" value="SPECKLE-TYPE POZ PROTEIN"/>
    <property type="match status" value="1"/>
</dbReference>
<protein>
    <submittedName>
        <fullName evidence="3">Speckle-type POZ protein B</fullName>
    </submittedName>
</protein>
<dbReference type="FunFam" id="3.30.710.10:FF:000159">
    <property type="entry name" value="Speckle-type POZ protein B"/>
    <property type="match status" value="1"/>
</dbReference>
<evidence type="ECO:0000313" key="4">
    <source>
        <dbReference type="Proteomes" id="UP000054359"/>
    </source>
</evidence>
<dbReference type="Gene3D" id="3.30.710.10">
    <property type="entry name" value="Potassium Channel Kv1.1, Chain A"/>
    <property type="match status" value="2"/>
</dbReference>
<dbReference type="PROSITE" id="PS50097">
    <property type="entry name" value="BTB"/>
    <property type="match status" value="2"/>
</dbReference>
<feature type="domain" description="BTB" evidence="1">
    <location>
        <begin position="405"/>
        <end position="472"/>
    </location>
</feature>
<name>A0A087TUN1_STEMI</name>
<evidence type="ECO:0000259" key="2">
    <source>
        <dbReference type="PROSITE" id="PS50144"/>
    </source>
</evidence>
<dbReference type="PROSITE" id="PS50144">
    <property type="entry name" value="MATH"/>
    <property type="match status" value="1"/>
</dbReference>
<feature type="non-terminal residue" evidence="3">
    <location>
        <position position="568"/>
    </location>
</feature>